<dbReference type="Pfam" id="PF00403">
    <property type="entry name" value="HMA"/>
    <property type="match status" value="1"/>
</dbReference>
<evidence type="ECO:0000313" key="5">
    <source>
        <dbReference type="EMBL" id="SLM86316.1"/>
    </source>
</evidence>
<evidence type="ECO:0000256" key="3">
    <source>
        <dbReference type="ARBA" id="ARBA00023008"/>
    </source>
</evidence>
<keyword evidence="2" id="KW-0479">Metal-binding</keyword>
<dbReference type="FunFam" id="3.30.70.100:FF:000001">
    <property type="entry name" value="ATPase copper transporting beta"/>
    <property type="match status" value="1"/>
</dbReference>
<dbReference type="NCBIfam" id="NF033794">
    <property type="entry name" value="chaper_CopZ_Eh"/>
    <property type="match status" value="1"/>
</dbReference>
<dbReference type="InterPro" id="IPR006121">
    <property type="entry name" value="HMA_dom"/>
</dbReference>
<dbReference type="GO" id="GO:0005507">
    <property type="term" value="F:copper ion binding"/>
    <property type="evidence" value="ECO:0007669"/>
    <property type="project" value="InterPro"/>
</dbReference>
<dbReference type="InterPro" id="IPR017969">
    <property type="entry name" value="Heavy-metal-associated_CS"/>
</dbReference>
<dbReference type="PROSITE" id="PS01047">
    <property type="entry name" value="HMA_1"/>
    <property type="match status" value="1"/>
</dbReference>
<dbReference type="InterPro" id="IPR036163">
    <property type="entry name" value="HMA_dom_sf"/>
</dbReference>
<evidence type="ECO:0000256" key="1">
    <source>
        <dbReference type="ARBA" id="ARBA00015313"/>
    </source>
</evidence>
<organism evidence="5 6">
    <name type="scientific">Vagococcus fluvialis bH819</name>
    <dbReference type="NCBI Taxonomy" id="1255619"/>
    <lineage>
        <taxon>Bacteria</taxon>
        <taxon>Bacillati</taxon>
        <taxon>Bacillota</taxon>
        <taxon>Bacilli</taxon>
        <taxon>Lactobacillales</taxon>
        <taxon>Enterococcaceae</taxon>
        <taxon>Vagococcus</taxon>
    </lineage>
</organism>
<dbReference type="PANTHER" id="PTHR46594">
    <property type="entry name" value="P-TYPE CATION-TRANSPORTING ATPASE"/>
    <property type="match status" value="1"/>
</dbReference>
<dbReference type="EMBL" id="FWFD01000015">
    <property type="protein sequence ID" value="SLM86316.1"/>
    <property type="molecule type" value="Genomic_DNA"/>
</dbReference>
<dbReference type="PROSITE" id="PS50846">
    <property type="entry name" value="HMA_2"/>
    <property type="match status" value="1"/>
</dbReference>
<reference evidence="6" key="1">
    <citation type="submission" date="2017-02" db="EMBL/GenBank/DDBJ databases">
        <authorList>
            <person name="Dridi B."/>
        </authorList>
    </citation>
    <scope>NUCLEOTIDE SEQUENCE [LARGE SCALE GENOMIC DNA]</scope>
    <source>
        <strain evidence="6">bH819</strain>
    </source>
</reference>
<dbReference type="PANTHER" id="PTHR46594:SF4">
    <property type="entry name" value="P-TYPE CATION-TRANSPORTING ATPASE"/>
    <property type="match status" value="1"/>
</dbReference>
<dbReference type="SUPFAM" id="SSF55008">
    <property type="entry name" value="HMA, heavy metal-associated domain"/>
    <property type="match status" value="1"/>
</dbReference>
<sequence>MMKQKIKIDGMSCGHCVGKIEKAVSELDGVEKIKVKLKDAEAKIKFDETKIPLDKVMEVITELGYETSSI</sequence>
<evidence type="ECO:0000256" key="2">
    <source>
        <dbReference type="ARBA" id="ARBA00022723"/>
    </source>
</evidence>
<gene>
    <name evidence="5" type="ORF">FM121_09515</name>
</gene>
<dbReference type="Gene3D" id="3.30.70.100">
    <property type="match status" value="1"/>
</dbReference>
<keyword evidence="6" id="KW-1185">Reference proteome</keyword>
<evidence type="ECO:0000259" key="4">
    <source>
        <dbReference type="PROSITE" id="PS50846"/>
    </source>
</evidence>
<protein>
    <recommendedName>
        <fullName evidence="1">Copper chaperone CopZ</fullName>
    </recommendedName>
</protein>
<dbReference type="CDD" id="cd00371">
    <property type="entry name" value="HMA"/>
    <property type="match status" value="1"/>
</dbReference>
<dbReference type="InterPro" id="IPR006122">
    <property type="entry name" value="HMA_Cu_ion-bd"/>
</dbReference>
<feature type="domain" description="HMA" evidence="4">
    <location>
        <begin position="2"/>
        <end position="68"/>
    </location>
</feature>
<dbReference type="NCBIfam" id="TIGR00003">
    <property type="entry name" value="copper ion binding protein"/>
    <property type="match status" value="1"/>
</dbReference>
<dbReference type="GO" id="GO:0006825">
    <property type="term" value="P:copper ion transport"/>
    <property type="evidence" value="ECO:0007669"/>
    <property type="project" value="InterPro"/>
</dbReference>
<name>A0A1X6WRN7_9ENTE</name>
<dbReference type="Proteomes" id="UP000195918">
    <property type="component" value="Unassembled WGS sequence"/>
</dbReference>
<dbReference type="AlphaFoldDB" id="A0A1X6WRN7"/>
<dbReference type="PRINTS" id="PR00944">
    <property type="entry name" value="CUEXPORT"/>
</dbReference>
<proteinExistence type="predicted"/>
<dbReference type="InterPro" id="IPR000428">
    <property type="entry name" value="Cu-bd"/>
</dbReference>
<accession>A0A1X6WRN7</accession>
<keyword evidence="3" id="KW-0186">Copper</keyword>
<evidence type="ECO:0000313" key="6">
    <source>
        <dbReference type="Proteomes" id="UP000195918"/>
    </source>
</evidence>